<reference evidence="3" key="1">
    <citation type="submission" date="2023-01" db="EMBL/GenBank/DDBJ databases">
        <title>Key to firefly adult light organ development and bioluminescence: homeobox transcription factors regulate luciferase expression and transportation to peroxisome.</title>
        <authorList>
            <person name="Fu X."/>
        </authorList>
    </citation>
    <scope>NUCLEOTIDE SEQUENCE [LARGE SCALE GENOMIC DNA]</scope>
</reference>
<sequence>MSNLNIITDCKRNINVETDWIEEPFAQHKENVEHLRQTFNTRCEGFKHNLSSLENWVPNLSLSSTDEEDSDDMSDEAITFMSAFKDRCSKMELTLKDRSTCDNVVKILDNCGRCNNVLLDTMANAKLNIRQRILLGIEQVQADLTEKKKQQLNLISNCQERVNQFKADTTGLIERAERDHEHSVNTLKIVTNQIGEILVTDDSWNNHLNKHNTEATEKTKILQEQLGNISEAVNIGTEKLLIKTHDAHQEQKRVVSEALEDAHKNIMETDQQGVVFSEVTKKFQEQSKHNGLVLLDNVNQLKSMIKCTDTNITEVNHAGDTPTRTQYKYPPGFKDITPKDKVLSRFRERLAENRDDVENSTTPEPGMFNENS</sequence>
<feature type="compositionally biased region" description="Polar residues" evidence="1">
    <location>
        <begin position="359"/>
        <end position="372"/>
    </location>
</feature>
<comment type="caution">
    <text evidence="2">The sequence shown here is derived from an EMBL/GenBank/DDBJ whole genome shotgun (WGS) entry which is preliminary data.</text>
</comment>
<accession>A0AAN7PZD4</accession>
<protein>
    <submittedName>
        <fullName evidence="2">Uncharacterized protein</fullName>
    </submittedName>
</protein>
<feature type="region of interest" description="Disordered" evidence="1">
    <location>
        <begin position="349"/>
        <end position="372"/>
    </location>
</feature>
<gene>
    <name evidence="2" type="ORF">RN001_015454</name>
</gene>
<evidence type="ECO:0000313" key="2">
    <source>
        <dbReference type="EMBL" id="KAK4873425.1"/>
    </source>
</evidence>
<dbReference type="Proteomes" id="UP001353858">
    <property type="component" value="Unassembled WGS sequence"/>
</dbReference>
<proteinExistence type="predicted"/>
<organism evidence="2 3">
    <name type="scientific">Aquatica leii</name>
    <dbReference type="NCBI Taxonomy" id="1421715"/>
    <lineage>
        <taxon>Eukaryota</taxon>
        <taxon>Metazoa</taxon>
        <taxon>Ecdysozoa</taxon>
        <taxon>Arthropoda</taxon>
        <taxon>Hexapoda</taxon>
        <taxon>Insecta</taxon>
        <taxon>Pterygota</taxon>
        <taxon>Neoptera</taxon>
        <taxon>Endopterygota</taxon>
        <taxon>Coleoptera</taxon>
        <taxon>Polyphaga</taxon>
        <taxon>Elateriformia</taxon>
        <taxon>Elateroidea</taxon>
        <taxon>Lampyridae</taxon>
        <taxon>Luciolinae</taxon>
        <taxon>Aquatica</taxon>
    </lineage>
</organism>
<evidence type="ECO:0000313" key="3">
    <source>
        <dbReference type="Proteomes" id="UP001353858"/>
    </source>
</evidence>
<evidence type="ECO:0000256" key="1">
    <source>
        <dbReference type="SAM" id="MobiDB-lite"/>
    </source>
</evidence>
<keyword evidence="3" id="KW-1185">Reference proteome</keyword>
<dbReference type="AlphaFoldDB" id="A0AAN7PZD4"/>
<dbReference type="EMBL" id="JARPUR010000007">
    <property type="protein sequence ID" value="KAK4873425.1"/>
    <property type="molecule type" value="Genomic_DNA"/>
</dbReference>
<name>A0AAN7PZD4_9COLE</name>